<name>A0ABX0XPS7_9SPHN</name>
<comment type="caution">
    <text evidence="2">The sequence shown here is derived from an EMBL/GenBank/DDBJ whole genome shotgun (WGS) entry which is preliminary data.</text>
</comment>
<gene>
    <name evidence="2" type="ORF">GGR88_002308</name>
</gene>
<sequence length="147" mass="15122">MMDKDVDLRWLEDGFAVAGQIDAALLATLRQAGITAIINNRPDGEQPGQPDDASLAAAARAEGIAWTHAPMSGGVSPEMLDAVDAASADAGAVLAFCRSGTRSAYLWALARARAGGDPDTLSSQAAAAGYDLAAVRPLMERLAAEAR</sequence>
<keyword evidence="3" id="KW-1185">Reference proteome</keyword>
<organism evidence="2 3">
    <name type="scientific">Sphingomonas jejuensis</name>
    <dbReference type="NCBI Taxonomy" id="904715"/>
    <lineage>
        <taxon>Bacteria</taxon>
        <taxon>Pseudomonadati</taxon>
        <taxon>Pseudomonadota</taxon>
        <taxon>Alphaproteobacteria</taxon>
        <taxon>Sphingomonadales</taxon>
        <taxon>Sphingomonadaceae</taxon>
        <taxon>Sphingomonas</taxon>
    </lineage>
</organism>
<dbReference type="EMBL" id="JAATJE010000002">
    <property type="protein sequence ID" value="NJC34794.1"/>
    <property type="molecule type" value="Genomic_DNA"/>
</dbReference>
<evidence type="ECO:0000259" key="1">
    <source>
        <dbReference type="Pfam" id="PF04273"/>
    </source>
</evidence>
<dbReference type="Proteomes" id="UP000734218">
    <property type="component" value="Unassembled WGS sequence"/>
</dbReference>
<feature type="domain" description="Beta-lactamase hydrolase-like protein phosphatase-like" evidence="1">
    <location>
        <begin position="7"/>
        <end position="113"/>
    </location>
</feature>
<dbReference type="RefSeq" id="WP_245196898.1">
    <property type="nucleotide sequence ID" value="NZ_JAATJE010000002.1"/>
</dbReference>
<dbReference type="SUPFAM" id="SSF52799">
    <property type="entry name" value="(Phosphotyrosine protein) phosphatases II"/>
    <property type="match status" value="1"/>
</dbReference>
<protein>
    <submittedName>
        <fullName evidence="2">Uncharacterized protein (TIGR01244 family)</fullName>
    </submittedName>
</protein>
<dbReference type="Pfam" id="PF04273">
    <property type="entry name" value="BLH_phosphatase"/>
    <property type="match status" value="1"/>
</dbReference>
<dbReference type="NCBIfam" id="TIGR01244">
    <property type="entry name" value="TIGR01244 family sulfur transferase"/>
    <property type="match status" value="1"/>
</dbReference>
<evidence type="ECO:0000313" key="3">
    <source>
        <dbReference type="Proteomes" id="UP000734218"/>
    </source>
</evidence>
<dbReference type="Gene3D" id="3.90.190.10">
    <property type="entry name" value="Protein tyrosine phosphatase superfamily"/>
    <property type="match status" value="1"/>
</dbReference>
<proteinExistence type="predicted"/>
<reference evidence="2 3" key="1">
    <citation type="submission" date="2020-03" db="EMBL/GenBank/DDBJ databases">
        <title>Genomic Encyclopedia of Type Strains, Phase IV (KMG-IV): sequencing the most valuable type-strain genomes for metagenomic binning, comparative biology and taxonomic classification.</title>
        <authorList>
            <person name="Goeker M."/>
        </authorList>
    </citation>
    <scope>NUCLEOTIDE SEQUENCE [LARGE SCALE GENOMIC DNA]</scope>
    <source>
        <strain evidence="2 3">DSM 27651</strain>
    </source>
</reference>
<dbReference type="InterPro" id="IPR005939">
    <property type="entry name" value="BLH_phosphatase-like"/>
</dbReference>
<evidence type="ECO:0000313" key="2">
    <source>
        <dbReference type="EMBL" id="NJC34794.1"/>
    </source>
</evidence>
<dbReference type="InterPro" id="IPR029021">
    <property type="entry name" value="Prot-tyrosine_phosphatase-like"/>
</dbReference>
<accession>A0ABX0XPS7</accession>